<dbReference type="SMART" id="SM00479">
    <property type="entry name" value="EXOIII"/>
    <property type="match status" value="1"/>
</dbReference>
<evidence type="ECO:0000256" key="4">
    <source>
        <dbReference type="ARBA" id="ARBA00022552"/>
    </source>
</evidence>
<evidence type="ECO:0000256" key="9">
    <source>
        <dbReference type="ARBA" id="ARBA00025599"/>
    </source>
</evidence>
<dbReference type="STRING" id="559304.G8YL05"/>
<comment type="subcellular location">
    <subcellularLocation>
        <location evidence="1">Nucleus</location>
    </subcellularLocation>
</comment>
<keyword evidence="8" id="KW-0539">Nucleus</keyword>
<dbReference type="InterPro" id="IPR047021">
    <property type="entry name" value="REXO1/3/4-like"/>
</dbReference>
<dbReference type="Gene3D" id="3.30.420.10">
    <property type="entry name" value="Ribonuclease H-like superfamily/Ribonuclease H"/>
    <property type="match status" value="1"/>
</dbReference>
<dbReference type="InterPro" id="IPR037431">
    <property type="entry name" value="REX4_DEDDh_dom"/>
</dbReference>
<protein>
    <recommendedName>
        <fullName evidence="3">RNA exonuclease 4</fullName>
    </recommendedName>
</protein>
<dbReference type="Pfam" id="PF00929">
    <property type="entry name" value="RNase_T"/>
    <property type="match status" value="1"/>
</dbReference>
<evidence type="ECO:0000256" key="6">
    <source>
        <dbReference type="ARBA" id="ARBA00022801"/>
    </source>
</evidence>
<evidence type="ECO:0000256" key="2">
    <source>
        <dbReference type="ARBA" id="ARBA00010489"/>
    </source>
</evidence>
<evidence type="ECO:0000256" key="3">
    <source>
        <dbReference type="ARBA" id="ARBA00016937"/>
    </source>
</evidence>
<gene>
    <name evidence="12" type="primary">Piso0_001518</name>
    <name evidence="12" type="ORF">GNLVRS01_PISO0F08167g</name>
</gene>
<keyword evidence="6" id="KW-0378">Hydrolase</keyword>
<dbReference type="FunFam" id="3.30.420.10:FF:000007">
    <property type="entry name" value="Interferon-stimulated exonuclease gene 20"/>
    <property type="match status" value="1"/>
</dbReference>
<evidence type="ECO:0000313" key="12">
    <source>
        <dbReference type="EMBL" id="CCE88739.1"/>
    </source>
</evidence>
<accession>G8YL05</accession>
<dbReference type="PANTHER" id="PTHR12801">
    <property type="entry name" value="RNA EXONUCLEASE REXO1 / RECO3 FAMILY MEMBER-RELATED"/>
    <property type="match status" value="1"/>
</dbReference>
<dbReference type="GO" id="GO:0005634">
    <property type="term" value="C:nucleus"/>
    <property type="evidence" value="ECO:0007669"/>
    <property type="project" value="UniProtKB-SubCell"/>
</dbReference>
<dbReference type="GO" id="GO:0003676">
    <property type="term" value="F:nucleic acid binding"/>
    <property type="evidence" value="ECO:0007669"/>
    <property type="project" value="InterPro"/>
</dbReference>
<comment type="function">
    <text evidence="9">Exoribonuclease involved in ribosome biosynthesis. Involved in the processing of ITS1, the internal transcribed spacer localized between the 18S and 5.8S rRNAs.</text>
</comment>
<dbReference type="InterPro" id="IPR036397">
    <property type="entry name" value="RNaseH_sf"/>
</dbReference>
<dbReference type="HOGENOM" id="CLU_022453_2_0_1"/>
<comment type="similarity">
    <text evidence="2">Belongs to the REXO4 family.</text>
</comment>
<evidence type="ECO:0000313" key="13">
    <source>
        <dbReference type="Proteomes" id="UP000005222"/>
    </source>
</evidence>
<dbReference type="InterPro" id="IPR013520">
    <property type="entry name" value="Ribonucl_H"/>
</dbReference>
<dbReference type="InParanoid" id="G8YL05"/>
<dbReference type="OrthoDB" id="8191639at2759"/>
<feature type="compositionally biased region" description="Basic residues" evidence="10">
    <location>
        <begin position="16"/>
        <end position="39"/>
    </location>
</feature>
<dbReference type="PANTHER" id="PTHR12801:SF45">
    <property type="entry name" value="RNA EXONUCLEASE 4"/>
    <property type="match status" value="1"/>
</dbReference>
<evidence type="ECO:0000256" key="1">
    <source>
        <dbReference type="ARBA" id="ARBA00004123"/>
    </source>
</evidence>
<reference evidence="12 13" key="1">
    <citation type="journal article" date="2012" name="G3 (Bethesda)">
        <title>Pichia sorbitophila, an interspecies yeast hybrid reveals early steps of genome resolution following polyploidization.</title>
        <authorList>
            <person name="Leh Louis V."/>
            <person name="Despons L."/>
            <person name="Friedrich A."/>
            <person name="Martin T."/>
            <person name="Durrens P."/>
            <person name="Casaregola S."/>
            <person name="Neuveglise C."/>
            <person name="Fairhead C."/>
            <person name="Marck C."/>
            <person name="Cruz J.A."/>
            <person name="Straub M.L."/>
            <person name="Kugler V."/>
            <person name="Sacerdot C."/>
            <person name="Uzunov Z."/>
            <person name="Thierry A."/>
            <person name="Weiss S."/>
            <person name="Bleykasten C."/>
            <person name="De Montigny J."/>
            <person name="Jacques N."/>
            <person name="Jung P."/>
            <person name="Lemaire M."/>
            <person name="Mallet S."/>
            <person name="Morel G."/>
            <person name="Richard G.F."/>
            <person name="Sarkar A."/>
            <person name="Savel G."/>
            <person name="Schacherer J."/>
            <person name="Seret M.L."/>
            <person name="Talla E."/>
            <person name="Samson G."/>
            <person name="Jubin C."/>
            <person name="Poulain J."/>
            <person name="Vacherie B."/>
            <person name="Barbe V."/>
            <person name="Pelletier E."/>
            <person name="Sherman D.J."/>
            <person name="Westhof E."/>
            <person name="Weissenbach J."/>
            <person name="Baret P.V."/>
            <person name="Wincker P."/>
            <person name="Gaillardin C."/>
            <person name="Dujon B."/>
            <person name="Souciet J.L."/>
        </authorList>
    </citation>
    <scope>NUCLEOTIDE SEQUENCE [LARGE SCALE GENOMIC DNA]</scope>
    <source>
        <strain evidence="13">ATCC MYA-4447 / BCRC 22081 / CBS 7064 / NBRC 10061 / NRRL Y-12695</strain>
    </source>
</reference>
<keyword evidence="7" id="KW-0269">Exonuclease</keyword>
<evidence type="ECO:0000259" key="11">
    <source>
        <dbReference type="SMART" id="SM00479"/>
    </source>
</evidence>
<evidence type="ECO:0000256" key="8">
    <source>
        <dbReference type="ARBA" id="ARBA00023242"/>
    </source>
</evidence>
<dbReference type="EMBL" id="FO082054">
    <property type="protein sequence ID" value="CCE88739.1"/>
    <property type="molecule type" value="Genomic_DNA"/>
</dbReference>
<organism evidence="12 13">
    <name type="scientific">Pichia sorbitophila (strain ATCC MYA-4447 / BCRC 22081 / CBS 7064 / NBRC 10061 / NRRL Y-12695)</name>
    <name type="common">Hybrid yeast</name>
    <dbReference type="NCBI Taxonomy" id="559304"/>
    <lineage>
        <taxon>Eukaryota</taxon>
        <taxon>Fungi</taxon>
        <taxon>Dikarya</taxon>
        <taxon>Ascomycota</taxon>
        <taxon>Saccharomycotina</taxon>
        <taxon>Pichiomycetes</taxon>
        <taxon>Debaryomycetaceae</taxon>
        <taxon>Millerozyma</taxon>
    </lineage>
</organism>
<dbReference type="GO" id="GO:0008408">
    <property type="term" value="F:3'-5' exonuclease activity"/>
    <property type="evidence" value="ECO:0007669"/>
    <property type="project" value="InterPro"/>
</dbReference>
<dbReference type="GO" id="GO:0000027">
    <property type="term" value="P:ribosomal large subunit assembly"/>
    <property type="evidence" value="ECO:0007669"/>
    <property type="project" value="EnsemblFungi"/>
</dbReference>
<dbReference type="GO" id="GO:0006364">
    <property type="term" value="P:rRNA processing"/>
    <property type="evidence" value="ECO:0007669"/>
    <property type="project" value="UniProtKB-KW"/>
</dbReference>
<name>G8YL05_PICSO</name>
<feature type="region of interest" description="Disordered" evidence="10">
    <location>
        <begin position="1"/>
        <end position="40"/>
    </location>
</feature>
<proteinExistence type="inferred from homology"/>
<dbReference type="AlphaFoldDB" id="G8YL05"/>
<sequence>MSSLTSNWSRLSAKLKSSKKQKQDRHSVSHGKVKKTKKIPKNETTLHTEIVEKAIDNVIKEESLLFSILWANEGYITQNDLQNRTITLPSGSNLNESRKTAPGKYLAVDCEFVGVGPEGAESCLARISVVNYYGYIIYDKFVKPTEKVTDWRTWVSGVTPKHMKDAVTFREAQEEASKLFDNKIVVGHAVHHDLEALFLSHPKHAIRDTSKFSEFRKISKGKTPSLKKLADHFLNIKIQSGEHSSIDDARASMLLYRLYRKEIEQQYKLKRSN</sequence>
<keyword evidence="5" id="KW-0540">Nuclease</keyword>
<dbReference type="SUPFAM" id="SSF53098">
    <property type="entry name" value="Ribonuclease H-like"/>
    <property type="match status" value="1"/>
</dbReference>
<dbReference type="FunCoup" id="G8YL05">
    <property type="interactions" value="1331"/>
</dbReference>
<evidence type="ECO:0000256" key="7">
    <source>
        <dbReference type="ARBA" id="ARBA00022839"/>
    </source>
</evidence>
<evidence type="ECO:0000256" key="10">
    <source>
        <dbReference type="SAM" id="MobiDB-lite"/>
    </source>
</evidence>
<feature type="domain" description="Exonuclease" evidence="11">
    <location>
        <begin position="104"/>
        <end position="265"/>
    </location>
</feature>
<keyword evidence="13" id="KW-1185">Reference proteome</keyword>
<keyword evidence="4" id="KW-0698">rRNA processing</keyword>
<evidence type="ECO:0000256" key="5">
    <source>
        <dbReference type="ARBA" id="ARBA00022722"/>
    </source>
</evidence>
<dbReference type="eggNOG" id="KOG2249">
    <property type="taxonomic scope" value="Eukaryota"/>
</dbReference>
<dbReference type="InterPro" id="IPR012337">
    <property type="entry name" value="RNaseH-like_sf"/>
</dbReference>
<dbReference type="Proteomes" id="UP000005222">
    <property type="component" value="Chromosome F"/>
</dbReference>
<dbReference type="OMA" id="FYGHVIY"/>
<dbReference type="CDD" id="cd06144">
    <property type="entry name" value="REX4_like"/>
    <property type="match status" value="1"/>
</dbReference>